<dbReference type="SUPFAM" id="SSF46565">
    <property type="entry name" value="Chaperone J-domain"/>
    <property type="match status" value="1"/>
</dbReference>
<dbReference type="Pfam" id="PF00226">
    <property type="entry name" value="DnaJ"/>
    <property type="match status" value="1"/>
</dbReference>
<feature type="domain" description="J" evidence="2">
    <location>
        <begin position="76"/>
        <end position="140"/>
    </location>
</feature>
<dbReference type="PRINTS" id="PR00625">
    <property type="entry name" value="JDOMAIN"/>
</dbReference>
<dbReference type="Proteomes" id="UP001187682">
    <property type="component" value="Unassembled WGS sequence"/>
</dbReference>
<keyword evidence="1" id="KW-0732">Signal</keyword>
<dbReference type="AlphaFoldDB" id="A0AAE8T013"/>
<reference evidence="3" key="1">
    <citation type="submission" date="2018-03" db="EMBL/GenBank/DDBJ databases">
        <authorList>
            <person name="Guldener U."/>
        </authorList>
    </citation>
    <scope>NUCLEOTIDE SEQUENCE</scope>
</reference>
<dbReference type="PROSITE" id="PS50076">
    <property type="entry name" value="DNAJ_2"/>
    <property type="match status" value="1"/>
</dbReference>
<dbReference type="GO" id="GO:0051082">
    <property type="term" value="F:unfolded protein binding"/>
    <property type="evidence" value="ECO:0007669"/>
    <property type="project" value="TreeGrafter"/>
</dbReference>
<dbReference type="InterPro" id="IPR036869">
    <property type="entry name" value="J_dom_sf"/>
</dbReference>
<keyword evidence="4" id="KW-1185">Reference proteome</keyword>
<dbReference type="Gene3D" id="1.10.287.110">
    <property type="entry name" value="DnaJ domain"/>
    <property type="match status" value="1"/>
</dbReference>
<sequence length="355" mass="39676">MSGTLSLMGWWFLPNLVASWTQSIWYSLTIRAGDPKPVPGTPRHATHRRRIQVLVISLYLLYTLYEAAYDLRLAGNYYSDLSLPLSASDREIKSRFRRLAAVYHPDKAGDGSDGSEFMRLKIAADVLSNDAARFAYERFGPAIAGWRDCASRYEYVLRGTAKGIVPHYLSYAAALYVMGFVGYLDFARYWRWFFLAAMAVFELHVATRPSSPFLDLLNPVLASPLIAQPPLVQFQLVSFARRCCVTLYIALSQIGPLLFPPRPDRDADQGGKALAAQMDKISAMAVDADRSATRLLDIELAPYRGDDGLMAQVRGKIAEWLVQNTIRADPMVKDAMGTTLRRRRVDAPAGARGNR</sequence>
<accession>A0AAE8T013</accession>
<proteinExistence type="predicted"/>
<gene>
    <name evidence="3" type="ORF">DNG_09339</name>
</gene>
<evidence type="ECO:0000259" key="2">
    <source>
        <dbReference type="PROSITE" id="PS50076"/>
    </source>
</evidence>
<feature type="chain" id="PRO_5042221483" evidence="1">
    <location>
        <begin position="20"/>
        <end position="355"/>
    </location>
</feature>
<dbReference type="GO" id="GO:0005737">
    <property type="term" value="C:cytoplasm"/>
    <property type="evidence" value="ECO:0007669"/>
    <property type="project" value="TreeGrafter"/>
</dbReference>
<dbReference type="PANTHER" id="PTHR43096">
    <property type="entry name" value="DNAJ HOMOLOG 1, MITOCHONDRIAL-RELATED"/>
    <property type="match status" value="1"/>
</dbReference>
<evidence type="ECO:0000313" key="4">
    <source>
        <dbReference type="Proteomes" id="UP001187682"/>
    </source>
</evidence>
<protein>
    <submittedName>
        <fullName evidence="3">Related to chaperone protein DNAJ</fullName>
    </submittedName>
</protein>
<dbReference type="SMART" id="SM00271">
    <property type="entry name" value="DnaJ"/>
    <property type="match status" value="1"/>
</dbReference>
<dbReference type="GO" id="GO:0042026">
    <property type="term" value="P:protein refolding"/>
    <property type="evidence" value="ECO:0007669"/>
    <property type="project" value="TreeGrafter"/>
</dbReference>
<evidence type="ECO:0000313" key="3">
    <source>
        <dbReference type="EMBL" id="SPO06647.1"/>
    </source>
</evidence>
<name>A0AAE8T013_9PEZI</name>
<comment type="caution">
    <text evidence="3">The sequence shown here is derived from an EMBL/GenBank/DDBJ whole genome shotgun (WGS) entry which is preliminary data.</text>
</comment>
<feature type="signal peptide" evidence="1">
    <location>
        <begin position="1"/>
        <end position="19"/>
    </location>
</feature>
<dbReference type="EMBL" id="ONZQ02000016">
    <property type="protein sequence ID" value="SPO06647.1"/>
    <property type="molecule type" value="Genomic_DNA"/>
</dbReference>
<dbReference type="CDD" id="cd06257">
    <property type="entry name" value="DnaJ"/>
    <property type="match status" value="1"/>
</dbReference>
<dbReference type="PANTHER" id="PTHR43096:SF43">
    <property type="entry name" value="ASSOCIATED DNAJ CHAPERONE, PUTATIVE (AFU_ORTHOLOGUE AFUA_7G02090)-RELATED"/>
    <property type="match status" value="1"/>
</dbReference>
<evidence type="ECO:0000256" key="1">
    <source>
        <dbReference type="SAM" id="SignalP"/>
    </source>
</evidence>
<organism evidence="3 4">
    <name type="scientific">Cephalotrichum gorgonifer</name>
    <dbReference type="NCBI Taxonomy" id="2041049"/>
    <lineage>
        <taxon>Eukaryota</taxon>
        <taxon>Fungi</taxon>
        <taxon>Dikarya</taxon>
        <taxon>Ascomycota</taxon>
        <taxon>Pezizomycotina</taxon>
        <taxon>Sordariomycetes</taxon>
        <taxon>Hypocreomycetidae</taxon>
        <taxon>Microascales</taxon>
        <taxon>Microascaceae</taxon>
        <taxon>Cephalotrichum</taxon>
    </lineage>
</organism>
<dbReference type="InterPro" id="IPR001623">
    <property type="entry name" value="DnaJ_domain"/>
</dbReference>